<dbReference type="Proteomes" id="UP000276133">
    <property type="component" value="Unassembled WGS sequence"/>
</dbReference>
<dbReference type="GO" id="GO:0004222">
    <property type="term" value="F:metalloendopeptidase activity"/>
    <property type="evidence" value="ECO:0007669"/>
    <property type="project" value="InterPro"/>
</dbReference>
<reference evidence="7 8" key="1">
    <citation type="journal article" date="2018" name="Sci. Rep.">
        <title>Genomic signatures of local adaptation to the degree of environmental predictability in rotifers.</title>
        <authorList>
            <person name="Franch-Gras L."/>
            <person name="Hahn C."/>
            <person name="Garcia-Roger E.M."/>
            <person name="Carmona M.J."/>
            <person name="Serra M."/>
            <person name="Gomez A."/>
        </authorList>
    </citation>
    <scope>NUCLEOTIDE SEQUENCE [LARGE SCALE GENOMIC DNA]</scope>
    <source>
        <strain evidence="7">HYR1</strain>
    </source>
</reference>
<dbReference type="Pfam" id="PF13688">
    <property type="entry name" value="Reprolysin_5"/>
    <property type="match status" value="1"/>
</dbReference>
<dbReference type="Gene3D" id="2.10.25.10">
    <property type="entry name" value="Laminin"/>
    <property type="match status" value="1"/>
</dbReference>
<evidence type="ECO:0000256" key="3">
    <source>
        <dbReference type="SAM" id="MobiDB-lite"/>
    </source>
</evidence>
<evidence type="ECO:0000259" key="5">
    <source>
        <dbReference type="PROSITE" id="PS50215"/>
    </source>
</evidence>
<dbReference type="Pfam" id="PF01549">
    <property type="entry name" value="ShK"/>
    <property type="match status" value="1"/>
</dbReference>
<dbReference type="PANTHER" id="PTHR11905:SF159">
    <property type="entry name" value="ADAM METALLOPROTEASE"/>
    <property type="match status" value="1"/>
</dbReference>
<feature type="active site" evidence="2">
    <location>
        <position position="366"/>
    </location>
</feature>
<dbReference type="PANTHER" id="PTHR11905">
    <property type="entry name" value="ADAM A DISINTEGRIN AND METALLOPROTEASE DOMAIN"/>
    <property type="match status" value="1"/>
</dbReference>
<dbReference type="InterPro" id="IPR000742">
    <property type="entry name" value="EGF"/>
</dbReference>
<dbReference type="PROSITE" id="PS01186">
    <property type="entry name" value="EGF_2"/>
    <property type="match status" value="1"/>
</dbReference>
<dbReference type="Gene3D" id="3.40.390.10">
    <property type="entry name" value="Collagenase (Catalytic Domain)"/>
    <property type="match status" value="1"/>
</dbReference>
<keyword evidence="7" id="KW-0401">Integrin</keyword>
<feature type="disulfide bond" evidence="1">
    <location>
        <begin position="626"/>
        <end position="635"/>
    </location>
</feature>
<dbReference type="CDD" id="cd00054">
    <property type="entry name" value="EGF_CA"/>
    <property type="match status" value="1"/>
</dbReference>
<dbReference type="GO" id="GO:0007229">
    <property type="term" value="P:integrin-mediated signaling pathway"/>
    <property type="evidence" value="ECO:0007669"/>
    <property type="project" value="UniProtKB-KW"/>
</dbReference>
<keyword evidence="2" id="KW-0479">Metal-binding</keyword>
<keyword evidence="1" id="KW-0245">EGF-like domain</keyword>
<keyword evidence="2" id="KW-0862">Zinc</keyword>
<feature type="domain" description="ShKT" evidence="6">
    <location>
        <begin position="554"/>
        <end position="589"/>
    </location>
</feature>
<dbReference type="GO" id="GO:0046872">
    <property type="term" value="F:metal ion binding"/>
    <property type="evidence" value="ECO:0007669"/>
    <property type="project" value="UniProtKB-KW"/>
</dbReference>
<dbReference type="SUPFAM" id="SSF55486">
    <property type="entry name" value="Metalloproteases ('zincins'), catalytic domain"/>
    <property type="match status" value="1"/>
</dbReference>
<dbReference type="SUPFAM" id="SSF57196">
    <property type="entry name" value="EGF/Laminin"/>
    <property type="match status" value="1"/>
</dbReference>
<gene>
    <name evidence="7" type="ORF">BpHYR1_040941</name>
</gene>
<dbReference type="PROSITE" id="PS51670">
    <property type="entry name" value="SHKT"/>
    <property type="match status" value="1"/>
</dbReference>
<feature type="region of interest" description="Disordered" evidence="3">
    <location>
        <begin position="706"/>
        <end position="736"/>
    </location>
</feature>
<dbReference type="SMART" id="SM00181">
    <property type="entry name" value="EGF"/>
    <property type="match status" value="1"/>
</dbReference>
<dbReference type="OrthoDB" id="6097485at2759"/>
<feature type="compositionally biased region" description="Acidic residues" evidence="3">
    <location>
        <begin position="720"/>
        <end position="730"/>
    </location>
</feature>
<sequence length="736" mass="82430">MGVLLGQLSVPIKNLQLVVHEDGIDFPKSFSLSVNEHGHKLDGHFEILNDYESPPISVLENGKVRQFDFSYFEKHQIYREKNGRGFATLIENKSKIDRNHRIFARIFSEIDKNDHYDIVHVPKKNGRLGHLTFEHLLQKRNLNDLMNSSVNFEKVKDYKIIPEDYQSENRNEINKNSRAVDGEPIVADVETLVVIDPSIYEDHKEFLQTNDQEIIFDHIRLYYAHTMNGVNDKYQSSMTTDPDLRISIKLVHILILTDPDVATWTRADIVGDTDVSHYNGRQVVLADETLNEFGNFLQGLTIDFDYDHAVGVFNKDLFSGDRSLTNELRSGVVGYAWVGGACRTSFKTSVQEDIGGFYNIYVIAHEIGHNLGAAHDGTGNSCQESDRFIMSASLGFSNIENIQKFSSCSLIYFKNYILENNGPISNEASCLSNINNNLPDFVNNADTSQTDVNSTSCSAKAPAAEGSTCASGSKCIRGLCTPIEGSLESVCPFGDDFVRGTYYSWIPFTNFYSKCEEYFDILHDRDYSVQYFCSQSFGKSSCCSSCLKYDYINCTDDNIQCPSWKSFCNGGTIGPDKVEDICRLSCGTCSQEPLNCQSNIELCKNGGICKNEPLTKDGLIGFSCECKTGYGGQICETKLDINFENEQLISLQEVSTTISTEDEYSTRDMGYSKSDSFSKENSLGSTLVKTSGIQKVITTTIEKISETENRKSSTNQIEETTSECIEESTETDSTMI</sequence>
<protein>
    <submittedName>
        <fullName evidence="7">A disintegrin and metallo ase with thrombospondin motifs 1</fullName>
    </submittedName>
</protein>
<feature type="domain" description="Peptidase M12B" evidence="5">
    <location>
        <begin position="187"/>
        <end position="421"/>
    </location>
</feature>
<keyword evidence="8" id="KW-1185">Reference proteome</keyword>
<dbReference type="PROSITE" id="PS00022">
    <property type="entry name" value="EGF_1"/>
    <property type="match status" value="1"/>
</dbReference>
<evidence type="ECO:0000256" key="1">
    <source>
        <dbReference type="PROSITE-ProRule" id="PRU00076"/>
    </source>
</evidence>
<proteinExistence type="predicted"/>
<feature type="domain" description="EGF-like" evidence="4">
    <location>
        <begin position="592"/>
        <end position="636"/>
    </location>
</feature>
<dbReference type="EMBL" id="REGN01009814">
    <property type="protein sequence ID" value="RNA00332.1"/>
    <property type="molecule type" value="Genomic_DNA"/>
</dbReference>
<comment type="caution">
    <text evidence="7">The sequence shown here is derived from an EMBL/GenBank/DDBJ whole genome shotgun (WGS) entry which is preliminary data.</text>
</comment>
<dbReference type="PROSITE" id="PS50026">
    <property type="entry name" value="EGF_3"/>
    <property type="match status" value="1"/>
</dbReference>
<dbReference type="InterPro" id="IPR024079">
    <property type="entry name" value="MetalloPept_cat_dom_sf"/>
</dbReference>
<name>A0A3M7PMJ3_BRAPC</name>
<keyword evidence="1" id="KW-1015">Disulfide bond</keyword>
<evidence type="ECO:0000256" key="2">
    <source>
        <dbReference type="PROSITE-ProRule" id="PRU00276"/>
    </source>
</evidence>
<feature type="binding site" evidence="2">
    <location>
        <position position="375"/>
    </location>
    <ligand>
        <name>Zn(2+)</name>
        <dbReference type="ChEBI" id="CHEBI:29105"/>
        <note>catalytic</note>
    </ligand>
</feature>
<accession>A0A3M7PMJ3</accession>
<comment type="caution">
    <text evidence="1">Lacks conserved residue(s) required for the propagation of feature annotation.</text>
</comment>
<dbReference type="InterPro" id="IPR003582">
    <property type="entry name" value="ShKT_dom"/>
</dbReference>
<organism evidence="7 8">
    <name type="scientific">Brachionus plicatilis</name>
    <name type="common">Marine rotifer</name>
    <name type="synonym">Brachionus muelleri</name>
    <dbReference type="NCBI Taxonomy" id="10195"/>
    <lineage>
        <taxon>Eukaryota</taxon>
        <taxon>Metazoa</taxon>
        <taxon>Spiralia</taxon>
        <taxon>Gnathifera</taxon>
        <taxon>Rotifera</taxon>
        <taxon>Eurotatoria</taxon>
        <taxon>Monogononta</taxon>
        <taxon>Pseudotrocha</taxon>
        <taxon>Ploima</taxon>
        <taxon>Brachionidae</taxon>
        <taxon>Brachionus</taxon>
    </lineage>
</organism>
<feature type="binding site" evidence="2">
    <location>
        <position position="369"/>
    </location>
    <ligand>
        <name>Zn(2+)</name>
        <dbReference type="ChEBI" id="CHEBI:29105"/>
        <note>catalytic</note>
    </ligand>
</feature>
<evidence type="ECO:0000259" key="4">
    <source>
        <dbReference type="PROSITE" id="PS50026"/>
    </source>
</evidence>
<dbReference type="AlphaFoldDB" id="A0A3M7PMJ3"/>
<dbReference type="SMART" id="SM00254">
    <property type="entry name" value="ShKT"/>
    <property type="match status" value="1"/>
</dbReference>
<dbReference type="InterPro" id="IPR001590">
    <property type="entry name" value="Peptidase_M12B"/>
</dbReference>
<evidence type="ECO:0000313" key="8">
    <source>
        <dbReference type="Proteomes" id="UP000276133"/>
    </source>
</evidence>
<feature type="non-terminal residue" evidence="7">
    <location>
        <position position="736"/>
    </location>
</feature>
<dbReference type="PROSITE" id="PS50215">
    <property type="entry name" value="ADAM_MEPRO"/>
    <property type="match status" value="1"/>
</dbReference>
<dbReference type="GO" id="GO:0006509">
    <property type="term" value="P:membrane protein ectodomain proteolysis"/>
    <property type="evidence" value="ECO:0007669"/>
    <property type="project" value="TreeGrafter"/>
</dbReference>
<feature type="binding site" evidence="2">
    <location>
        <position position="365"/>
    </location>
    <ligand>
        <name>Zn(2+)</name>
        <dbReference type="ChEBI" id="CHEBI:29105"/>
        <note>catalytic</note>
    </ligand>
</feature>
<evidence type="ECO:0000259" key="6">
    <source>
        <dbReference type="PROSITE" id="PS51670"/>
    </source>
</evidence>
<evidence type="ECO:0000313" key="7">
    <source>
        <dbReference type="EMBL" id="RNA00332.1"/>
    </source>
</evidence>